<dbReference type="GO" id="GO:0003746">
    <property type="term" value="F:translation elongation factor activity"/>
    <property type="evidence" value="ECO:0007669"/>
    <property type="project" value="UniProtKB-KW"/>
</dbReference>
<dbReference type="CDD" id="cd01514">
    <property type="entry name" value="Elongation_Factor_C"/>
    <property type="match status" value="1"/>
</dbReference>
<dbReference type="InterPro" id="IPR027417">
    <property type="entry name" value="P-loop_NTPase"/>
</dbReference>
<dbReference type="PRINTS" id="PR00315">
    <property type="entry name" value="ELONGATNFCT"/>
</dbReference>
<comment type="similarity">
    <text evidence="2">Belongs to the TRAFAC class translation factor GTPase superfamily. Classic translation factor GTPase family. EF-G/EF-2 subfamily.</text>
</comment>
<evidence type="ECO:0000256" key="6">
    <source>
        <dbReference type="ARBA" id="ARBA00022768"/>
    </source>
</evidence>
<dbReference type="Gene3D" id="3.40.50.300">
    <property type="entry name" value="P-loop containing nucleotide triphosphate hydrolases"/>
    <property type="match status" value="1"/>
</dbReference>
<sequence length="754" mass="82803">MGRKEDNIARATEVMHTRERIRNLAIAAHIDHGKTTLSDNLIAGAGMMSEDLAGKSRVLDFDEQESARGITINAASASMVHAIQEEDDDGNLVWEDTEKTKPKTNDFLINLIDTPGHVDFGGDVTRAMRAVDGCIILACAVEGTMPQTETVVRQALKEKVRPVLFINKVDRLINELQIDGPEMMQRFEKIILKVNKLIQTFAPPEVAKDWQVSVAAGTVAFGSAYYNWGMSIPYMNRTGLNFKDIFEHCANDDQKALSKKAPVHEVLLDMAVQQLPSPIVAQRYRIPNIWQGDLETIEGKAMLECDSDGPLSLMITKIWMDPHAGEVAVGRVYSGSIKHGESLWAIGAGKPERVQQVSMMVGSDRIQVSHVSAGNIAAITGIRSAAAGVTVAREKDAEPFEAIRHYSEPVVTVAVEPKAMKDLPKFIDALRGLAKADASLQVSTNAETGEALLAGMGELHLEITVYRLEEEQGIKVKVSEPIVVYRECIESNNDGRAFEGKSPNRHNRFYIEAEPLPTDVIQALREGHFGDGTVRNKDSKAVGDKFAEFGLEKNLMRKIYAINGTNVLVNDTKGIQNLHETRELIIEGFNEVCKKGPLAEEPLMGVMMRLVDAKLHEDAIHRGPAQTIPAVRNACRGALIRSRPVVLEPMQNIRIDAPNDVIGGVTREVTTRRGVIEDMPVDGGTASVIGKMPVAETFGFSNDIRAASQGRAVWNTENAGFEILPMALLEKTVGEIRERKGLKPEIPGEAYYLD</sequence>
<evidence type="ECO:0000313" key="11">
    <source>
        <dbReference type="EMBL" id="AIF21047.1"/>
    </source>
</evidence>
<evidence type="ECO:0000256" key="7">
    <source>
        <dbReference type="ARBA" id="ARBA00022917"/>
    </source>
</evidence>
<dbReference type="Pfam" id="PF03764">
    <property type="entry name" value="EFG_IV"/>
    <property type="match status" value="1"/>
</dbReference>
<protein>
    <recommendedName>
        <fullName evidence="3">Elongation factor 2</fullName>
    </recommendedName>
</protein>
<dbReference type="Gene3D" id="3.30.70.870">
    <property type="entry name" value="Elongation Factor G (Translational Gtpase), domain 3"/>
    <property type="match status" value="1"/>
</dbReference>
<dbReference type="InterPro" id="IPR014721">
    <property type="entry name" value="Ribsml_uS5_D2-typ_fold_subgr"/>
</dbReference>
<dbReference type="NCBIfam" id="TIGR00231">
    <property type="entry name" value="small_GTP"/>
    <property type="match status" value="1"/>
</dbReference>
<feature type="domain" description="Tr-type G" evidence="10">
    <location>
        <begin position="19"/>
        <end position="279"/>
    </location>
</feature>
<dbReference type="CDD" id="cd16268">
    <property type="entry name" value="EF2_II"/>
    <property type="match status" value="1"/>
</dbReference>
<dbReference type="AlphaFoldDB" id="A0A075I2J3"/>
<dbReference type="InterPro" id="IPR004543">
    <property type="entry name" value="Transl_elong_EFG/EF2_arc"/>
</dbReference>
<dbReference type="InterPro" id="IPR005225">
    <property type="entry name" value="Small_GTP-bd"/>
</dbReference>
<dbReference type="SMART" id="SM00889">
    <property type="entry name" value="EFG_IV"/>
    <property type="match status" value="1"/>
</dbReference>
<dbReference type="PANTHER" id="PTHR42908">
    <property type="entry name" value="TRANSLATION ELONGATION FACTOR-RELATED"/>
    <property type="match status" value="1"/>
</dbReference>
<dbReference type="InterPro" id="IPR035647">
    <property type="entry name" value="EFG_III/V"/>
</dbReference>
<dbReference type="SUPFAM" id="SSF52540">
    <property type="entry name" value="P-loop containing nucleoside triphosphate hydrolases"/>
    <property type="match status" value="1"/>
</dbReference>
<dbReference type="InterPro" id="IPR005517">
    <property type="entry name" value="Transl_elong_EFG/EF2_IV"/>
</dbReference>
<dbReference type="InterPro" id="IPR041095">
    <property type="entry name" value="EFG_II"/>
</dbReference>
<dbReference type="Pfam" id="PF00679">
    <property type="entry name" value="EFG_C"/>
    <property type="match status" value="1"/>
</dbReference>
<dbReference type="Pfam" id="PF14492">
    <property type="entry name" value="EFG_III"/>
    <property type="match status" value="1"/>
</dbReference>
<dbReference type="PROSITE" id="PS51722">
    <property type="entry name" value="G_TR_2"/>
    <property type="match status" value="1"/>
</dbReference>
<keyword evidence="6 11" id="KW-0251">Elongation factor</keyword>
<keyword evidence="5" id="KW-0547">Nucleotide-binding</keyword>
<dbReference type="GO" id="GO:0005525">
    <property type="term" value="F:GTP binding"/>
    <property type="evidence" value="ECO:0007669"/>
    <property type="project" value="UniProtKB-KW"/>
</dbReference>
<dbReference type="InterPro" id="IPR009000">
    <property type="entry name" value="Transl_B-barrel_sf"/>
</dbReference>
<dbReference type="Gene3D" id="2.40.30.10">
    <property type="entry name" value="Translation factors"/>
    <property type="match status" value="1"/>
</dbReference>
<dbReference type="SMART" id="SM00838">
    <property type="entry name" value="EFG_C"/>
    <property type="match status" value="1"/>
</dbReference>
<dbReference type="GO" id="GO:0005829">
    <property type="term" value="C:cytosol"/>
    <property type="evidence" value="ECO:0007669"/>
    <property type="project" value="TreeGrafter"/>
</dbReference>
<accession>A0A075I2J3</accession>
<dbReference type="InterPro" id="IPR000640">
    <property type="entry name" value="EFG_V-like"/>
</dbReference>
<proteinExistence type="inferred from homology"/>
<reference evidence="11" key="1">
    <citation type="journal article" date="2014" name="Genome Biol. Evol.">
        <title>Pangenome evidence for extensive interdomain horizontal transfer affecting lineage core and shell genes in uncultured planktonic thaumarchaeota and euryarchaeota.</title>
        <authorList>
            <person name="Deschamps P."/>
            <person name="Zivanovic Y."/>
            <person name="Moreira D."/>
            <person name="Rodriguez-Valera F."/>
            <person name="Lopez-Garcia P."/>
        </authorList>
    </citation>
    <scope>NUCLEOTIDE SEQUENCE</scope>
</reference>
<evidence type="ECO:0000256" key="2">
    <source>
        <dbReference type="ARBA" id="ARBA00005870"/>
    </source>
</evidence>
<dbReference type="Pfam" id="PF22042">
    <property type="entry name" value="EF-G_D2"/>
    <property type="match status" value="1"/>
</dbReference>
<keyword evidence="7" id="KW-0648">Protein biosynthesis</keyword>
<evidence type="ECO:0000256" key="5">
    <source>
        <dbReference type="ARBA" id="ARBA00022741"/>
    </source>
</evidence>
<keyword evidence="4" id="KW-0963">Cytoplasm</keyword>
<keyword evidence="8" id="KW-0342">GTP-binding</keyword>
<dbReference type="PANTHER" id="PTHR42908:SF3">
    <property type="entry name" value="ELONGATION FACTOR-LIKE GTPASE 1"/>
    <property type="match status" value="1"/>
</dbReference>
<dbReference type="NCBIfam" id="TIGR00490">
    <property type="entry name" value="aEF-2"/>
    <property type="match status" value="1"/>
</dbReference>
<dbReference type="InterPro" id="IPR020568">
    <property type="entry name" value="Ribosomal_Su5_D2-typ_SF"/>
</dbReference>
<dbReference type="GO" id="GO:0003924">
    <property type="term" value="F:GTPase activity"/>
    <property type="evidence" value="ECO:0007669"/>
    <property type="project" value="InterPro"/>
</dbReference>
<dbReference type="SUPFAM" id="SSF54211">
    <property type="entry name" value="Ribosomal protein S5 domain 2-like"/>
    <property type="match status" value="1"/>
</dbReference>
<evidence type="ECO:0000259" key="10">
    <source>
        <dbReference type="PROSITE" id="PS51722"/>
    </source>
</evidence>
<dbReference type="CDD" id="cd16261">
    <property type="entry name" value="EF2_snRNP_III"/>
    <property type="match status" value="1"/>
</dbReference>
<dbReference type="EMBL" id="KF901181">
    <property type="protein sequence ID" value="AIF21047.1"/>
    <property type="molecule type" value="Genomic_DNA"/>
</dbReference>
<evidence type="ECO:0000256" key="9">
    <source>
        <dbReference type="ARBA" id="ARBA00024731"/>
    </source>
</evidence>
<organism evidence="11">
    <name type="scientific">uncultured marine group II/III euryarchaeote KM3_98_B01</name>
    <dbReference type="NCBI Taxonomy" id="1456546"/>
    <lineage>
        <taxon>Archaea</taxon>
        <taxon>Methanobacteriati</taxon>
        <taxon>Methanobacteriota</taxon>
        <taxon>environmental samples</taxon>
    </lineage>
</organism>
<dbReference type="Gene3D" id="3.30.70.240">
    <property type="match status" value="1"/>
</dbReference>
<evidence type="ECO:0000256" key="1">
    <source>
        <dbReference type="ARBA" id="ARBA00004496"/>
    </source>
</evidence>
<comment type="function">
    <text evidence="9">Catalyzes the GTP-dependent ribosomal translocation step during translation elongation. During this step, the ribosome changes from the pre-translocational (PRE) to the post-translocational (POST) state as the newly formed A-site-bound peptidyl-tRNA and P-site-bound deacylated tRNA move to the P and E sites, respectively. Catalyzes the coordinated movement of the two tRNA molecules, the mRNA and conformational changes in the ribosome.</text>
</comment>
<evidence type="ECO:0000256" key="4">
    <source>
        <dbReference type="ARBA" id="ARBA00022490"/>
    </source>
</evidence>
<evidence type="ECO:0000256" key="3">
    <source>
        <dbReference type="ARBA" id="ARBA00017891"/>
    </source>
</evidence>
<dbReference type="CDD" id="cd01681">
    <property type="entry name" value="aeEF2_snRNP_like_IV"/>
    <property type="match status" value="1"/>
</dbReference>
<name>A0A075I2J3_9EURY</name>
<dbReference type="GO" id="GO:1990904">
    <property type="term" value="C:ribonucleoprotein complex"/>
    <property type="evidence" value="ECO:0007669"/>
    <property type="project" value="TreeGrafter"/>
</dbReference>
<comment type="subcellular location">
    <subcellularLocation>
        <location evidence="1">Cytoplasm</location>
    </subcellularLocation>
</comment>
<dbReference type="FunFam" id="3.30.70.870:FF:000002">
    <property type="entry name" value="Translation elongation factor 2"/>
    <property type="match status" value="1"/>
</dbReference>
<dbReference type="Gene3D" id="3.30.230.10">
    <property type="match status" value="1"/>
</dbReference>
<dbReference type="InterPro" id="IPR053905">
    <property type="entry name" value="EF-G-like_DII"/>
</dbReference>
<dbReference type="Pfam" id="PF00009">
    <property type="entry name" value="GTP_EFTU"/>
    <property type="match status" value="1"/>
</dbReference>
<dbReference type="SUPFAM" id="SSF50447">
    <property type="entry name" value="Translation proteins"/>
    <property type="match status" value="1"/>
</dbReference>
<dbReference type="InterPro" id="IPR000795">
    <property type="entry name" value="T_Tr_GTP-bd_dom"/>
</dbReference>
<dbReference type="SUPFAM" id="SSF54980">
    <property type="entry name" value="EF-G C-terminal domain-like"/>
    <property type="match status" value="2"/>
</dbReference>
<evidence type="ECO:0000256" key="8">
    <source>
        <dbReference type="ARBA" id="ARBA00023134"/>
    </source>
</evidence>